<gene>
    <name evidence="9" type="ORF">V6E02_07800</name>
</gene>
<proteinExistence type="inferred from homology"/>
<dbReference type="Pfam" id="PF01618">
    <property type="entry name" value="MotA_ExbB"/>
    <property type="match status" value="1"/>
</dbReference>
<evidence type="ECO:0000313" key="10">
    <source>
        <dbReference type="Proteomes" id="UP001482231"/>
    </source>
</evidence>
<evidence type="ECO:0000256" key="2">
    <source>
        <dbReference type="ARBA" id="ARBA00022475"/>
    </source>
</evidence>
<evidence type="ECO:0000256" key="4">
    <source>
        <dbReference type="ARBA" id="ARBA00022989"/>
    </source>
</evidence>
<evidence type="ECO:0000256" key="1">
    <source>
        <dbReference type="ARBA" id="ARBA00004651"/>
    </source>
</evidence>
<evidence type="ECO:0000256" key="6">
    <source>
        <dbReference type="RuleBase" id="RU004057"/>
    </source>
</evidence>
<dbReference type="EMBL" id="JBAJEX010000005">
    <property type="protein sequence ID" value="MEO1767113.1"/>
    <property type="molecule type" value="Genomic_DNA"/>
</dbReference>
<organism evidence="9 10">
    <name type="scientific">Thiobacter aerophilum</name>
    <dbReference type="NCBI Taxonomy" id="3121275"/>
    <lineage>
        <taxon>Bacteria</taxon>
        <taxon>Pseudomonadati</taxon>
        <taxon>Pseudomonadota</taxon>
        <taxon>Betaproteobacteria</taxon>
        <taxon>Burkholderiales</taxon>
        <taxon>Thiobacteraceae</taxon>
        <taxon>Thiobacter</taxon>
    </lineage>
</organism>
<comment type="subcellular location">
    <subcellularLocation>
        <location evidence="1">Cell membrane</location>
        <topology evidence="1">Multi-pass membrane protein</topology>
    </subcellularLocation>
    <subcellularLocation>
        <location evidence="6">Membrane</location>
        <topology evidence="6">Multi-pass membrane protein</topology>
    </subcellularLocation>
</comment>
<name>A0ABV0EHH9_9BURK</name>
<keyword evidence="6" id="KW-0813">Transport</keyword>
<comment type="similarity">
    <text evidence="6">Belongs to the exbB/tolQ family.</text>
</comment>
<dbReference type="InterPro" id="IPR050790">
    <property type="entry name" value="ExbB/TolQ_transport"/>
</dbReference>
<feature type="transmembrane region" description="Helical" evidence="7">
    <location>
        <begin position="106"/>
        <end position="130"/>
    </location>
</feature>
<reference evidence="9 10" key="1">
    <citation type="submission" date="2024-02" db="EMBL/GenBank/DDBJ databases">
        <title>New thermophilic sulfur-oxidizing bacteria from a hot springs of the Uzon caldera (Kamchatka, Russia).</title>
        <authorList>
            <person name="Dukat A.M."/>
            <person name="Elcheninov A.G."/>
            <person name="Frolov E.N."/>
        </authorList>
    </citation>
    <scope>NUCLEOTIDE SEQUENCE [LARGE SCALE GENOMIC DNA]</scope>
    <source>
        <strain evidence="9 10">AK1</strain>
    </source>
</reference>
<evidence type="ECO:0000256" key="3">
    <source>
        <dbReference type="ARBA" id="ARBA00022692"/>
    </source>
</evidence>
<keyword evidence="10" id="KW-1185">Reference proteome</keyword>
<comment type="caution">
    <text evidence="9">The sequence shown here is derived from an EMBL/GenBank/DDBJ whole genome shotgun (WGS) entry which is preliminary data.</text>
</comment>
<evidence type="ECO:0000256" key="7">
    <source>
        <dbReference type="SAM" id="Phobius"/>
    </source>
</evidence>
<feature type="domain" description="MotA/TolQ/ExbB proton channel" evidence="8">
    <location>
        <begin position="69"/>
        <end position="186"/>
    </location>
</feature>
<dbReference type="RefSeq" id="WP_347308222.1">
    <property type="nucleotide sequence ID" value="NZ_JBAJEX010000005.1"/>
</dbReference>
<evidence type="ECO:0000256" key="5">
    <source>
        <dbReference type="ARBA" id="ARBA00023136"/>
    </source>
</evidence>
<dbReference type="Proteomes" id="UP001482231">
    <property type="component" value="Unassembled WGS sequence"/>
</dbReference>
<keyword evidence="6" id="KW-0653">Protein transport</keyword>
<feature type="transmembrane region" description="Helical" evidence="7">
    <location>
        <begin position="150"/>
        <end position="171"/>
    </location>
</feature>
<accession>A0ABV0EHH9</accession>
<evidence type="ECO:0000313" key="9">
    <source>
        <dbReference type="EMBL" id="MEO1767113.1"/>
    </source>
</evidence>
<protein>
    <submittedName>
        <fullName evidence="9">MotA/TolQ/ExbB proton channel family protein</fullName>
    </submittedName>
</protein>
<keyword evidence="5 7" id="KW-0472">Membrane</keyword>
<keyword evidence="3 7" id="KW-0812">Transmembrane</keyword>
<evidence type="ECO:0000259" key="8">
    <source>
        <dbReference type="Pfam" id="PF01618"/>
    </source>
</evidence>
<sequence>MLSIIEQAGWPIWPLIFASIVSLGIIGERLWTLRSSVIAPKNLLPQVLQELRQKGVTPELLERLARGAPLGRVFAAALRNANSSREVMKEAVEEEGRAVAHELERFLTTLGTIATAAPLWGLFGTVIGMVEIFAALKAAGTDPAQLGHGISIALYNTATGLLVAIPSLIFFRHFRAKIDALIVEMEQQAIKLVEVLHGERR</sequence>
<feature type="transmembrane region" description="Helical" evidence="7">
    <location>
        <begin position="12"/>
        <end position="31"/>
    </location>
</feature>
<keyword evidence="4 7" id="KW-1133">Transmembrane helix</keyword>
<dbReference type="PANTHER" id="PTHR30625">
    <property type="entry name" value="PROTEIN TOLQ"/>
    <property type="match status" value="1"/>
</dbReference>
<dbReference type="InterPro" id="IPR002898">
    <property type="entry name" value="MotA_ExbB_proton_chnl"/>
</dbReference>
<keyword evidence="2" id="KW-1003">Cell membrane</keyword>
<dbReference type="PANTHER" id="PTHR30625:SF11">
    <property type="entry name" value="MOTA_TOLQ_EXBB PROTON CHANNEL DOMAIN-CONTAINING PROTEIN"/>
    <property type="match status" value="1"/>
</dbReference>